<reference evidence="1 2" key="1">
    <citation type="submission" date="2019-05" db="EMBL/GenBank/DDBJ databases">
        <title>Another draft genome of Portunus trituberculatus and its Hox gene families provides insights of decapod evolution.</title>
        <authorList>
            <person name="Jeong J.-H."/>
            <person name="Song I."/>
            <person name="Kim S."/>
            <person name="Choi T."/>
            <person name="Kim D."/>
            <person name="Ryu S."/>
            <person name="Kim W."/>
        </authorList>
    </citation>
    <scope>NUCLEOTIDE SEQUENCE [LARGE SCALE GENOMIC DNA]</scope>
    <source>
        <tissue evidence="1">Muscle</tissue>
    </source>
</reference>
<protein>
    <submittedName>
        <fullName evidence="1">Uncharacterized protein</fullName>
    </submittedName>
</protein>
<keyword evidence="2" id="KW-1185">Reference proteome</keyword>
<organism evidence="1 2">
    <name type="scientific">Portunus trituberculatus</name>
    <name type="common">Swimming crab</name>
    <name type="synonym">Neptunus trituberculatus</name>
    <dbReference type="NCBI Taxonomy" id="210409"/>
    <lineage>
        <taxon>Eukaryota</taxon>
        <taxon>Metazoa</taxon>
        <taxon>Ecdysozoa</taxon>
        <taxon>Arthropoda</taxon>
        <taxon>Crustacea</taxon>
        <taxon>Multicrustacea</taxon>
        <taxon>Malacostraca</taxon>
        <taxon>Eumalacostraca</taxon>
        <taxon>Eucarida</taxon>
        <taxon>Decapoda</taxon>
        <taxon>Pleocyemata</taxon>
        <taxon>Brachyura</taxon>
        <taxon>Eubrachyura</taxon>
        <taxon>Portunoidea</taxon>
        <taxon>Portunidae</taxon>
        <taxon>Portuninae</taxon>
        <taxon>Portunus</taxon>
    </lineage>
</organism>
<proteinExistence type="predicted"/>
<comment type="caution">
    <text evidence="1">The sequence shown here is derived from an EMBL/GenBank/DDBJ whole genome shotgun (WGS) entry which is preliminary data.</text>
</comment>
<gene>
    <name evidence="1" type="ORF">E2C01_050594</name>
</gene>
<evidence type="ECO:0000313" key="2">
    <source>
        <dbReference type="Proteomes" id="UP000324222"/>
    </source>
</evidence>
<name>A0A5B7GHY8_PORTR</name>
<evidence type="ECO:0000313" key="1">
    <source>
        <dbReference type="EMBL" id="MPC56628.1"/>
    </source>
</evidence>
<accession>A0A5B7GHY8</accession>
<dbReference type="Proteomes" id="UP000324222">
    <property type="component" value="Unassembled WGS sequence"/>
</dbReference>
<dbReference type="AlphaFoldDB" id="A0A5B7GHY8"/>
<dbReference type="EMBL" id="VSRR010014105">
    <property type="protein sequence ID" value="MPC56628.1"/>
    <property type="molecule type" value="Genomic_DNA"/>
</dbReference>
<sequence length="79" mass="8846">MDHADRTGGGVPRGGVWTVLQDANMYVFRSGDECLTVNKDSAYDYDETSKFGTYGDSTRAFSFFRCLLVHYTLLFSGDI</sequence>